<organism evidence="4 5">
    <name type="scientific">Aspergillus pseudoustus</name>
    <dbReference type="NCBI Taxonomy" id="1810923"/>
    <lineage>
        <taxon>Eukaryota</taxon>
        <taxon>Fungi</taxon>
        <taxon>Dikarya</taxon>
        <taxon>Ascomycota</taxon>
        <taxon>Pezizomycotina</taxon>
        <taxon>Eurotiomycetes</taxon>
        <taxon>Eurotiomycetidae</taxon>
        <taxon>Eurotiales</taxon>
        <taxon>Aspergillaceae</taxon>
        <taxon>Aspergillus</taxon>
        <taxon>Aspergillus subgen. Nidulantes</taxon>
    </lineage>
</organism>
<dbReference type="Pfam" id="PF00106">
    <property type="entry name" value="adh_short"/>
    <property type="match status" value="1"/>
</dbReference>
<dbReference type="InterPro" id="IPR002347">
    <property type="entry name" value="SDR_fam"/>
</dbReference>
<evidence type="ECO:0000256" key="3">
    <source>
        <dbReference type="ARBA" id="ARBA00023002"/>
    </source>
</evidence>
<evidence type="ECO:0000256" key="2">
    <source>
        <dbReference type="ARBA" id="ARBA00022857"/>
    </source>
</evidence>
<proteinExistence type="inferred from homology"/>
<keyword evidence="3" id="KW-0560">Oxidoreductase</keyword>
<reference evidence="4 5" key="1">
    <citation type="submission" date="2024-07" db="EMBL/GenBank/DDBJ databases">
        <title>Section-level genome sequencing and comparative genomics of Aspergillus sections Usti and Cavernicolus.</title>
        <authorList>
            <consortium name="Lawrence Berkeley National Laboratory"/>
            <person name="Nybo J.L."/>
            <person name="Vesth T.C."/>
            <person name="Theobald S."/>
            <person name="Frisvad J.C."/>
            <person name="Larsen T.O."/>
            <person name="Kjaerboelling I."/>
            <person name="Rothschild-Mancinelli K."/>
            <person name="Lyhne E.K."/>
            <person name="Kogle M.E."/>
            <person name="Barry K."/>
            <person name="Clum A."/>
            <person name="Na H."/>
            <person name="Ledsgaard L."/>
            <person name="Lin J."/>
            <person name="Lipzen A."/>
            <person name="Kuo A."/>
            <person name="Riley R."/>
            <person name="Mondo S."/>
            <person name="Labutti K."/>
            <person name="Haridas S."/>
            <person name="Pangalinan J."/>
            <person name="Salamov A.A."/>
            <person name="Simmons B.A."/>
            <person name="Magnuson J.K."/>
            <person name="Chen J."/>
            <person name="Drula E."/>
            <person name="Henrissat B."/>
            <person name="Wiebenga A."/>
            <person name="Lubbers R.J."/>
            <person name="Gomes A.C."/>
            <person name="Makela M.R."/>
            <person name="Stajich J."/>
            <person name="Grigoriev I.V."/>
            <person name="Mortensen U.H."/>
            <person name="De Vries R.P."/>
            <person name="Baker S.E."/>
            <person name="Andersen M.R."/>
        </authorList>
    </citation>
    <scope>NUCLEOTIDE SEQUENCE [LARGE SCALE GENOMIC DNA]</scope>
    <source>
        <strain evidence="4 5">CBS 123904</strain>
    </source>
</reference>
<dbReference type="EMBL" id="JBFXLU010000232">
    <property type="protein sequence ID" value="KAL2833998.1"/>
    <property type="molecule type" value="Genomic_DNA"/>
</dbReference>
<dbReference type="SUPFAM" id="SSF51735">
    <property type="entry name" value="NAD(P)-binding Rossmann-fold domains"/>
    <property type="match status" value="1"/>
</dbReference>
<keyword evidence="2" id="KW-0521">NADP</keyword>
<accession>A0ABR4J4N0</accession>
<evidence type="ECO:0000256" key="1">
    <source>
        <dbReference type="ARBA" id="ARBA00006484"/>
    </source>
</evidence>
<dbReference type="PANTHER" id="PTHR44169:SF3">
    <property type="entry name" value="SHORT-CHAIN DEHYDROGENASE SRDE"/>
    <property type="match status" value="1"/>
</dbReference>
<sequence>MTRSGPSPVATPLIQLTLCSSCVNGGIGHALGLDFRKRGYMFATLLAHEPQDHLTANGITALVADVTDDAYTMTGIDTDLQEVEKMFGVNAFGPMRMVHVFHSLLIKSQGKIENTGSVGGIVPYVYGASYNATKAALNHWGNTLRVEMKPLGVTMINLISGDIGTKILKRDNRRRLPPDSYYQPLAEKFANHEYASAVVNAITKRRPRAWFWTGARSFTVWFGDTFLPRTVWVHSWLSFYWVQ</sequence>
<evidence type="ECO:0008006" key="6">
    <source>
        <dbReference type="Google" id="ProtNLM"/>
    </source>
</evidence>
<comment type="caution">
    <text evidence="4">The sequence shown here is derived from an EMBL/GenBank/DDBJ whole genome shotgun (WGS) entry which is preliminary data.</text>
</comment>
<dbReference type="Gene3D" id="3.40.50.720">
    <property type="entry name" value="NAD(P)-binding Rossmann-like Domain"/>
    <property type="match status" value="1"/>
</dbReference>
<dbReference type="Proteomes" id="UP001610446">
    <property type="component" value="Unassembled WGS sequence"/>
</dbReference>
<evidence type="ECO:0000313" key="4">
    <source>
        <dbReference type="EMBL" id="KAL2833998.1"/>
    </source>
</evidence>
<evidence type="ECO:0000313" key="5">
    <source>
        <dbReference type="Proteomes" id="UP001610446"/>
    </source>
</evidence>
<dbReference type="PROSITE" id="PS00061">
    <property type="entry name" value="ADH_SHORT"/>
    <property type="match status" value="1"/>
</dbReference>
<dbReference type="InterPro" id="IPR020904">
    <property type="entry name" value="Sc_DH/Rdtase_CS"/>
</dbReference>
<dbReference type="PANTHER" id="PTHR44169">
    <property type="entry name" value="NADPH-DEPENDENT 1-ACYLDIHYDROXYACETONE PHOSPHATE REDUCTASE"/>
    <property type="match status" value="1"/>
</dbReference>
<name>A0ABR4J4N0_9EURO</name>
<comment type="similarity">
    <text evidence="1">Belongs to the short-chain dehydrogenases/reductases (SDR) family.</text>
</comment>
<gene>
    <name evidence="4" type="ORF">BJY01DRAFT_239331</name>
</gene>
<protein>
    <recommendedName>
        <fullName evidence="6">Short chain dehydrogenase</fullName>
    </recommendedName>
</protein>
<keyword evidence="5" id="KW-1185">Reference proteome</keyword>
<dbReference type="InterPro" id="IPR036291">
    <property type="entry name" value="NAD(P)-bd_dom_sf"/>
</dbReference>